<evidence type="ECO:0000313" key="1">
    <source>
        <dbReference type="EMBL" id="STL83089.1"/>
    </source>
</evidence>
<dbReference type="EMBL" id="UGEX01000001">
    <property type="protein sequence ID" value="STL83089.1"/>
    <property type="molecule type" value="Genomic_DNA"/>
</dbReference>
<dbReference type="Proteomes" id="UP000254088">
    <property type="component" value="Unassembled WGS sequence"/>
</dbReference>
<dbReference type="AntiFam" id="ANF00006">
    <property type="entry name" value="Translation of CRISPR region"/>
</dbReference>
<sequence>MVVYPRWRGELIYSKPSECIPGGLSPLARGTRRLPPAQPWIFRFIPAGAGNSGSLTQRLSALTVYPHWRGELRAAATPEVPLPGLSPLARGTRVSSRYCAAPTRFIPAGAGNSAFLTVRIPAPPVYPRWRGELHDGQAITGMTHGLSPLARGTL</sequence>
<dbReference type="AntiFam" id="ANF00057">
    <property type="entry name" value="Translation of E. coli type CRISPR repeat"/>
</dbReference>
<accession>A0A377C5T5</accession>
<protein>
    <submittedName>
        <fullName evidence="1">Domain of uncharacterized function (DUF2825)</fullName>
    </submittedName>
</protein>
<reference evidence="1 2" key="1">
    <citation type="submission" date="2018-06" db="EMBL/GenBank/DDBJ databases">
        <authorList>
            <consortium name="Pathogen Informatics"/>
            <person name="Doyle S."/>
        </authorList>
    </citation>
    <scope>NUCLEOTIDE SEQUENCE [LARGE SCALE GENOMIC DNA]</scope>
    <source>
        <strain evidence="1 2">NCTC10429</strain>
    </source>
</reference>
<name>A0A377C5T5_ECOLX</name>
<gene>
    <name evidence="1" type="ORF">NCTC10429_01750</name>
</gene>
<proteinExistence type="predicted"/>
<evidence type="ECO:0000313" key="2">
    <source>
        <dbReference type="Proteomes" id="UP000254088"/>
    </source>
</evidence>
<dbReference type="AlphaFoldDB" id="A0A377C5T5"/>
<organism evidence="1 2">
    <name type="scientific">Escherichia coli</name>
    <dbReference type="NCBI Taxonomy" id="562"/>
    <lineage>
        <taxon>Bacteria</taxon>
        <taxon>Pseudomonadati</taxon>
        <taxon>Pseudomonadota</taxon>
        <taxon>Gammaproteobacteria</taxon>
        <taxon>Enterobacterales</taxon>
        <taxon>Enterobacteriaceae</taxon>
        <taxon>Escherichia</taxon>
    </lineage>
</organism>